<organism evidence="3 4">
    <name type="scientific">Halomarina salina</name>
    <dbReference type="NCBI Taxonomy" id="1872699"/>
    <lineage>
        <taxon>Archaea</taxon>
        <taxon>Methanobacteriati</taxon>
        <taxon>Methanobacteriota</taxon>
        <taxon>Stenosarchaea group</taxon>
        <taxon>Halobacteria</taxon>
        <taxon>Halobacteriales</taxon>
        <taxon>Natronomonadaceae</taxon>
        <taxon>Halomarina</taxon>
    </lineage>
</organism>
<protein>
    <submittedName>
        <fullName evidence="3">Uncharacterized protein</fullName>
    </submittedName>
</protein>
<feature type="compositionally biased region" description="Basic and acidic residues" evidence="1">
    <location>
        <begin position="68"/>
        <end position="80"/>
    </location>
</feature>
<proteinExistence type="predicted"/>
<gene>
    <name evidence="3" type="ORF">ACFPYI_05950</name>
</gene>
<evidence type="ECO:0000256" key="2">
    <source>
        <dbReference type="SAM" id="Phobius"/>
    </source>
</evidence>
<keyword evidence="2" id="KW-1133">Transmembrane helix</keyword>
<dbReference type="Proteomes" id="UP001596099">
    <property type="component" value="Unassembled WGS sequence"/>
</dbReference>
<evidence type="ECO:0000256" key="1">
    <source>
        <dbReference type="SAM" id="MobiDB-lite"/>
    </source>
</evidence>
<keyword evidence="4" id="KW-1185">Reference proteome</keyword>
<dbReference type="RefSeq" id="WP_247413789.1">
    <property type="nucleotide sequence ID" value="NZ_JALLGW010000001.1"/>
</dbReference>
<dbReference type="AlphaFoldDB" id="A0ABD5RJT6"/>
<feature type="compositionally biased region" description="Polar residues" evidence="1">
    <location>
        <begin position="30"/>
        <end position="46"/>
    </location>
</feature>
<feature type="compositionally biased region" description="Acidic residues" evidence="1">
    <location>
        <begin position="197"/>
        <end position="206"/>
    </location>
</feature>
<keyword evidence="2" id="KW-0472">Membrane</keyword>
<sequence length="206" mass="21468">METTTVALLGVGVVLVGLVAVAVLRIRGSSDSTRLGSTQRAPSRQRGSTDRTSRTNSEPSTQRQSTTETERSAASDRDRGAGLAADVEKQLSASERQSSESTTTTTATTGTATASSADTTTPEETGSLDDLWAESAPAKSDDDLTDATEDLLESTGTLDEEWTADDDGSVARDGTLFESTDDAGSDYQASQPTASGEPDDDLDSLF</sequence>
<comment type="caution">
    <text evidence="3">The sequence shown here is derived from an EMBL/GenBank/DDBJ whole genome shotgun (WGS) entry which is preliminary data.</text>
</comment>
<evidence type="ECO:0000313" key="4">
    <source>
        <dbReference type="Proteomes" id="UP001596099"/>
    </source>
</evidence>
<feature type="transmembrane region" description="Helical" evidence="2">
    <location>
        <begin position="6"/>
        <end position="24"/>
    </location>
</feature>
<feature type="compositionally biased region" description="Low complexity" evidence="1">
    <location>
        <begin position="92"/>
        <end position="125"/>
    </location>
</feature>
<reference evidence="3 4" key="1">
    <citation type="journal article" date="2019" name="Int. J. Syst. Evol. Microbiol.">
        <title>The Global Catalogue of Microorganisms (GCM) 10K type strain sequencing project: providing services to taxonomists for standard genome sequencing and annotation.</title>
        <authorList>
            <consortium name="The Broad Institute Genomics Platform"/>
            <consortium name="The Broad Institute Genome Sequencing Center for Infectious Disease"/>
            <person name="Wu L."/>
            <person name="Ma J."/>
        </authorList>
    </citation>
    <scope>NUCLEOTIDE SEQUENCE [LARGE SCALE GENOMIC DNA]</scope>
    <source>
        <strain evidence="3 4">CGMCC 1.12543</strain>
    </source>
</reference>
<feature type="region of interest" description="Disordered" evidence="1">
    <location>
        <begin position="30"/>
        <end position="206"/>
    </location>
</feature>
<name>A0ABD5RJT6_9EURY</name>
<dbReference type="EMBL" id="JBHSQH010000001">
    <property type="protein sequence ID" value="MFC5970872.1"/>
    <property type="molecule type" value="Genomic_DNA"/>
</dbReference>
<accession>A0ABD5RJT6</accession>
<feature type="compositionally biased region" description="Polar residues" evidence="1">
    <location>
        <begin position="54"/>
        <end position="67"/>
    </location>
</feature>
<feature type="compositionally biased region" description="Acidic residues" evidence="1">
    <location>
        <begin position="143"/>
        <end position="168"/>
    </location>
</feature>
<evidence type="ECO:0000313" key="3">
    <source>
        <dbReference type="EMBL" id="MFC5970872.1"/>
    </source>
</evidence>
<keyword evidence="2" id="KW-0812">Transmembrane</keyword>